<evidence type="ECO:0000256" key="3">
    <source>
        <dbReference type="RuleBase" id="RU110713"/>
    </source>
</evidence>
<protein>
    <recommendedName>
        <fullName evidence="3">Protein yippee-like</fullName>
    </recommendedName>
</protein>
<dbReference type="Proteomes" id="UP000887575">
    <property type="component" value="Unassembled WGS sequence"/>
</dbReference>
<dbReference type="Gene3D" id="2.170.150.20">
    <property type="entry name" value="Peptide methionine sulfoxide reductase"/>
    <property type="match status" value="1"/>
</dbReference>
<organism evidence="6 7">
    <name type="scientific">Mesorhabditis belari</name>
    <dbReference type="NCBI Taxonomy" id="2138241"/>
    <lineage>
        <taxon>Eukaryota</taxon>
        <taxon>Metazoa</taxon>
        <taxon>Ecdysozoa</taxon>
        <taxon>Nematoda</taxon>
        <taxon>Chromadorea</taxon>
        <taxon>Rhabditida</taxon>
        <taxon>Rhabditina</taxon>
        <taxon>Rhabditomorpha</taxon>
        <taxon>Rhabditoidea</taxon>
        <taxon>Rhabditidae</taxon>
        <taxon>Mesorhabditinae</taxon>
        <taxon>Mesorhabditis</taxon>
    </lineage>
</organism>
<evidence type="ECO:0000256" key="4">
    <source>
        <dbReference type="SAM" id="SignalP"/>
    </source>
</evidence>
<keyword evidence="1" id="KW-0479">Metal-binding</keyword>
<dbReference type="CDD" id="cd15777">
    <property type="entry name" value="CRBN_C_like"/>
    <property type="match status" value="1"/>
</dbReference>
<feature type="signal peptide" evidence="4">
    <location>
        <begin position="1"/>
        <end position="19"/>
    </location>
</feature>
<comment type="similarity">
    <text evidence="3">Belongs to the yippee family.</text>
</comment>
<dbReference type="InterPro" id="IPR034750">
    <property type="entry name" value="CULT"/>
</dbReference>
<dbReference type="Pfam" id="PF03226">
    <property type="entry name" value="Yippee-Mis18"/>
    <property type="match status" value="1"/>
</dbReference>
<name>A0AAF3JAZ4_9BILA</name>
<dbReference type="InterPro" id="IPR004910">
    <property type="entry name" value="Yippee/Mis18/Cereblon"/>
</dbReference>
<feature type="domain" description="CULT" evidence="5">
    <location>
        <begin position="21"/>
        <end position="143"/>
    </location>
</feature>
<dbReference type="PROSITE" id="PS51788">
    <property type="entry name" value="CULT"/>
    <property type="match status" value="1"/>
</dbReference>
<feature type="chain" id="PRO_5042174908" description="Protein yippee-like" evidence="4">
    <location>
        <begin position="20"/>
        <end position="157"/>
    </location>
</feature>
<sequence length="157" mass="17567">MDLYLRIFIAVILFVCLYAAPIDLICRKCGNTITTSAELINRTSPTKAKYDYVFPIADKNLSISVFENPAGQTFHVVASKTGNLHFQGDASHDASWFPGMHWIICVCSTCKQHMGWYFKMNDDPTNDKKNFVGLVLTNIISASYTDQLMKTPGSSEN</sequence>
<dbReference type="FunFam" id="2.170.150.20:FF:000007">
    <property type="entry name" value="Protein cereblon"/>
    <property type="match status" value="1"/>
</dbReference>
<evidence type="ECO:0000256" key="2">
    <source>
        <dbReference type="ARBA" id="ARBA00022833"/>
    </source>
</evidence>
<reference evidence="7" key="1">
    <citation type="submission" date="2024-02" db="UniProtKB">
        <authorList>
            <consortium name="WormBaseParasite"/>
        </authorList>
    </citation>
    <scope>IDENTIFICATION</scope>
</reference>
<evidence type="ECO:0000259" key="5">
    <source>
        <dbReference type="PROSITE" id="PS51788"/>
    </source>
</evidence>
<dbReference type="GO" id="GO:0046872">
    <property type="term" value="F:metal ion binding"/>
    <property type="evidence" value="ECO:0007669"/>
    <property type="project" value="UniProtKB-KW"/>
</dbReference>
<dbReference type="AlphaFoldDB" id="A0AAF3JAZ4"/>
<keyword evidence="2" id="KW-0862">Zinc</keyword>
<accession>A0AAF3JAZ4</accession>
<dbReference type="WBParaSite" id="MBELARI_LOCUS7628">
    <property type="protein sequence ID" value="MBELARI_LOCUS7628"/>
    <property type="gene ID" value="MBELARI_LOCUS7628"/>
</dbReference>
<keyword evidence="4" id="KW-0732">Signal</keyword>
<evidence type="ECO:0000256" key="1">
    <source>
        <dbReference type="ARBA" id="ARBA00022723"/>
    </source>
</evidence>
<keyword evidence="6" id="KW-1185">Reference proteome</keyword>
<proteinExistence type="inferred from homology"/>
<evidence type="ECO:0000313" key="6">
    <source>
        <dbReference type="Proteomes" id="UP000887575"/>
    </source>
</evidence>
<evidence type="ECO:0000313" key="7">
    <source>
        <dbReference type="WBParaSite" id="MBELARI_LOCUS7628"/>
    </source>
</evidence>